<protein>
    <submittedName>
        <fullName evidence="1">Uncharacterized protein</fullName>
    </submittedName>
</protein>
<dbReference type="Gene3D" id="1.10.510.10">
    <property type="entry name" value="Transferase(Phosphotransferase) domain 1"/>
    <property type="match status" value="1"/>
</dbReference>
<evidence type="ECO:0000313" key="1">
    <source>
        <dbReference type="EMBL" id="PKI38359.1"/>
    </source>
</evidence>
<dbReference type="AlphaFoldDB" id="A0A2I0I2Z0"/>
<accession>A0A2I0I2Z0</accession>
<dbReference type="InterPro" id="IPR011009">
    <property type="entry name" value="Kinase-like_dom_sf"/>
</dbReference>
<proteinExistence type="predicted"/>
<dbReference type="SUPFAM" id="SSF56112">
    <property type="entry name" value="Protein kinase-like (PK-like)"/>
    <property type="match status" value="1"/>
</dbReference>
<keyword evidence="2" id="KW-1185">Reference proteome</keyword>
<dbReference type="PANTHER" id="PTHR33492">
    <property type="entry name" value="OSJNBA0043A12.37 PROTEIN-RELATED"/>
    <property type="match status" value="1"/>
</dbReference>
<gene>
    <name evidence="1" type="ORF">CRG98_041270</name>
</gene>
<sequence length="1018" mass="112671">MADTKLSDTPKKQQQQHQPQPSQPPQPSSSPALDPLDDSAETRQQPPPHHQHQPPPPPAAVVVTGSPFISAPLFIPAIGAGGAAGAYEQFEAVNPKRPRFGQWKLLTSPTHHQLPTKQATQMAGLPSESSPSPTHNIPQAHVTTASSSDTASSPTTHSPIPGGGTGHETSKPEGGAGEQPGFHHQHHHPQFRKGKYVSPVWKPNEMLWLARAWRMQYQGGSAESDPAGQVGVGGDAAAGPPGRGKTRAEKDREVAEFLNRHGVNRDAKTAGTKWDNMLGEFRKVYEWERGGEREQVGKSYFRLSPYERKIHRLPASFDEEVFEELSQFMGPRMRNPQSRVSSSIAGAGDEGRAAAGLSGATSRVPLPPSFKDDELPLTARAKQLAVTAGMETFFPGSGRGSLLLGYEPASSLLDVIGPSLASSKELRRIGKVRMTWEESVSLWAEEGEHHRGRVKLQGSMSFLNADELTYFDEATVACPMEAFEDGPFRGFSVDRFVPGQQVKVFGRRKSSSLASASGFPERVQLPSAEPSVRSVPPWEFQDPTDYYVGCLRVPPPTLPSLFELSWYLQEPPPEELRFPLRRDVYRDLPQGKETFFITSHEPLDCRAFTFDILSPIIRNDPGISIPTASSRDSFIGLWDDCINRVVSKFCPIEIVMIRKPSSLISETLQDQWPNVTGFLRNFCLWRGEETDQLRDSYIEPSTSIIGKLLWTFADLPYILGYYAVAYMVTFCALSRSQDRIIRTDLYSLDLTLPSDRMKALIPCYRIAGLLALLGDRCFNNMASYKLSPYSDFERIDLGNGNIIEMTPNTVTRVFTSKRKWAAVKEIYDFLNQRVPHAEFIVQSSEKDLAHVFKPRGIKSKPVSFEQLVEALMYVTKALVALHDLCFMHRDLSWDKVVRRVDNEGEWVVCGFDEAVASPQIYPRGGELVARGAHAPEMGRGLHNVKVDVWGVGYLVKTCGLDGGVPKLLRELQNRCLDLNPEHRPTAADCYHHLLQLQSAFHTTAAPSGVGGSSGGGTY</sequence>
<organism evidence="1 2">
    <name type="scientific">Punica granatum</name>
    <name type="common">Pomegranate</name>
    <dbReference type="NCBI Taxonomy" id="22663"/>
    <lineage>
        <taxon>Eukaryota</taxon>
        <taxon>Viridiplantae</taxon>
        <taxon>Streptophyta</taxon>
        <taxon>Embryophyta</taxon>
        <taxon>Tracheophyta</taxon>
        <taxon>Spermatophyta</taxon>
        <taxon>Magnoliopsida</taxon>
        <taxon>eudicotyledons</taxon>
        <taxon>Gunneridae</taxon>
        <taxon>Pentapetalae</taxon>
        <taxon>rosids</taxon>
        <taxon>malvids</taxon>
        <taxon>Myrtales</taxon>
        <taxon>Lythraceae</taxon>
        <taxon>Punica</taxon>
    </lineage>
</organism>
<dbReference type="PANTHER" id="PTHR33492:SF9">
    <property type="entry name" value="GB|AAB80672.1"/>
    <property type="match status" value="1"/>
</dbReference>
<dbReference type="Proteomes" id="UP000233551">
    <property type="component" value="Unassembled WGS sequence"/>
</dbReference>
<comment type="caution">
    <text evidence="1">The sequence shown here is derived from an EMBL/GenBank/DDBJ whole genome shotgun (WGS) entry which is preliminary data.</text>
</comment>
<dbReference type="GeneID" id="116195160"/>
<reference evidence="1 2" key="1">
    <citation type="submission" date="2017-11" db="EMBL/GenBank/DDBJ databases">
        <title>De-novo sequencing of pomegranate (Punica granatum L.) genome.</title>
        <authorList>
            <person name="Akparov Z."/>
            <person name="Amiraslanov A."/>
            <person name="Hajiyeva S."/>
            <person name="Abbasov M."/>
            <person name="Kaur K."/>
            <person name="Hamwieh A."/>
            <person name="Solovyev V."/>
            <person name="Salamov A."/>
            <person name="Braich B."/>
            <person name="Kosarev P."/>
            <person name="Mahmoud A."/>
            <person name="Hajiyev E."/>
            <person name="Babayeva S."/>
            <person name="Izzatullayeva V."/>
            <person name="Mammadov A."/>
            <person name="Mammadov A."/>
            <person name="Sharifova S."/>
            <person name="Ojaghi J."/>
            <person name="Eynullazada K."/>
            <person name="Bayramov B."/>
            <person name="Abdulazimova A."/>
            <person name="Shahmuradov I."/>
        </authorList>
    </citation>
    <scope>NUCLEOTIDE SEQUENCE [LARGE SCALE GENOMIC DNA]</scope>
    <source>
        <strain evidence="2">cv. AG2017</strain>
        <tissue evidence="1">Leaf</tissue>
    </source>
</reference>
<dbReference type="STRING" id="22663.A0A2I0I2Z0"/>
<dbReference type="EMBL" id="PGOL01004132">
    <property type="protein sequence ID" value="PKI38359.1"/>
    <property type="molecule type" value="Genomic_DNA"/>
</dbReference>
<dbReference type="OrthoDB" id="2379186at2759"/>
<evidence type="ECO:0000313" key="2">
    <source>
        <dbReference type="Proteomes" id="UP000233551"/>
    </source>
</evidence>
<name>A0A2I0I2Z0_PUNGR</name>